<name>D1PIQ8_9FIRM</name>
<organism evidence="1 2">
    <name type="scientific">Subdoligranulum variabile DSM 15176</name>
    <dbReference type="NCBI Taxonomy" id="411471"/>
    <lineage>
        <taxon>Bacteria</taxon>
        <taxon>Bacillati</taxon>
        <taxon>Bacillota</taxon>
        <taxon>Clostridia</taxon>
        <taxon>Eubacteriales</taxon>
        <taxon>Oscillospiraceae</taxon>
        <taxon>Subdoligranulum</taxon>
    </lineage>
</organism>
<dbReference type="RefSeq" id="WP_007045670.1">
    <property type="nucleotide sequence ID" value="NZ_GG704769.1"/>
</dbReference>
<comment type="caution">
    <text evidence="1">The sequence shown here is derived from an EMBL/GenBank/DDBJ whole genome shotgun (WGS) entry which is preliminary data.</text>
</comment>
<proteinExistence type="predicted"/>
<dbReference type="HOGENOM" id="CLU_3012597_0_0_9"/>
<keyword evidence="2" id="KW-1185">Reference proteome</keyword>
<dbReference type="STRING" id="411471.SUBVAR_04223"/>
<sequence length="56" mass="5868">MRIITLMENAPGAPTTGFSTFRTAAGRCTGKTARGGLLKIPGDQLQPLHSGMPLDL</sequence>
<evidence type="ECO:0000313" key="2">
    <source>
        <dbReference type="Proteomes" id="UP000003438"/>
    </source>
</evidence>
<dbReference type="Proteomes" id="UP000003438">
    <property type="component" value="Unassembled WGS sequence"/>
</dbReference>
<gene>
    <name evidence="1" type="ORF">SUBVAR_04223</name>
</gene>
<dbReference type="EMBL" id="ACBY02000011">
    <property type="protein sequence ID" value="EFB77417.1"/>
    <property type="molecule type" value="Genomic_DNA"/>
</dbReference>
<reference evidence="1" key="1">
    <citation type="submission" date="2009-12" db="EMBL/GenBank/DDBJ databases">
        <authorList>
            <person name="Weinstock G."/>
            <person name="Sodergren E."/>
            <person name="Clifton S."/>
            <person name="Fulton L."/>
            <person name="Fulton B."/>
            <person name="Courtney L."/>
            <person name="Fronick C."/>
            <person name="Harrison M."/>
            <person name="Strong C."/>
            <person name="Farmer C."/>
            <person name="Delahaunty K."/>
            <person name="Markovic C."/>
            <person name="Hall O."/>
            <person name="Minx P."/>
            <person name="Tomlinson C."/>
            <person name="Mitreva M."/>
            <person name="Nelson J."/>
            <person name="Hou S."/>
            <person name="Wollam A."/>
            <person name="Pepin K.H."/>
            <person name="Johnson M."/>
            <person name="Bhonagiri V."/>
            <person name="Nash W.E."/>
            <person name="Warren W."/>
            <person name="Chinwalla A."/>
            <person name="Mardis E.R."/>
            <person name="Wilson R.K."/>
        </authorList>
    </citation>
    <scope>NUCLEOTIDE SEQUENCE [LARGE SCALE GENOMIC DNA]</scope>
    <source>
        <strain evidence="1">DSM 15176</strain>
    </source>
</reference>
<dbReference type="AlphaFoldDB" id="D1PIQ8"/>
<accession>D1PIQ8</accession>
<protein>
    <submittedName>
        <fullName evidence="1">Uncharacterized protein</fullName>
    </submittedName>
</protein>
<evidence type="ECO:0000313" key="1">
    <source>
        <dbReference type="EMBL" id="EFB77417.1"/>
    </source>
</evidence>